<dbReference type="GO" id="GO:1901673">
    <property type="term" value="P:regulation of mitotic spindle assembly"/>
    <property type="evidence" value="ECO:0007669"/>
    <property type="project" value="TreeGrafter"/>
</dbReference>
<protein>
    <submittedName>
        <fullName evidence="5">Nucleoprotein TPR</fullName>
    </submittedName>
</protein>
<dbReference type="Gene3D" id="3.40.50.300">
    <property type="entry name" value="P-loop containing nucleotide triphosphate hydrolases"/>
    <property type="match status" value="1"/>
</dbReference>
<feature type="domain" description="Sulfotransferase" evidence="3">
    <location>
        <begin position="799"/>
        <end position="972"/>
    </location>
</feature>
<feature type="region of interest" description="Disordered" evidence="2">
    <location>
        <begin position="674"/>
        <end position="716"/>
    </location>
</feature>
<dbReference type="Pfam" id="PF25481">
    <property type="entry name" value="Nucleoprot-TPR"/>
    <property type="match status" value="1"/>
</dbReference>
<proteinExistence type="predicted"/>
<gene>
    <name evidence="5" type="primary">Tpr_8</name>
    <name evidence="5" type="ORF">FJT64_005867</name>
</gene>
<dbReference type="GO" id="GO:0006406">
    <property type="term" value="P:mRNA export from nucleus"/>
    <property type="evidence" value="ECO:0007669"/>
    <property type="project" value="TreeGrafter"/>
</dbReference>
<dbReference type="Pfam" id="PF00685">
    <property type="entry name" value="Sulfotransfer_1"/>
    <property type="match status" value="1"/>
</dbReference>
<dbReference type="Proteomes" id="UP000440578">
    <property type="component" value="Unassembled WGS sequence"/>
</dbReference>
<dbReference type="PANTHER" id="PTHR18898">
    <property type="entry name" value="NUCLEOPROTEIN TPR-RELATED"/>
    <property type="match status" value="1"/>
</dbReference>
<feature type="region of interest" description="Disordered" evidence="2">
    <location>
        <begin position="1"/>
        <end position="25"/>
    </location>
</feature>
<dbReference type="OrthoDB" id="205623at2759"/>
<keyword evidence="6" id="KW-1185">Reference proteome</keyword>
<feature type="compositionally biased region" description="Basic and acidic residues" evidence="2">
    <location>
        <begin position="703"/>
        <end position="716"/>
    </location>
</feature>
<evidence type="ECO:0000259" key="3">
    <source>
        <dbReference type="Pfam" id="PF00685"/>
    </source>
</evidence>
<organism evidence="5 6">
    <name type="scientific">Amphibalanus amphitrite</name>
    <name type="common">Striped barnacle</name>
    <name type="synonym">Balanus amphitrite</name>
    <dbReference type="NCBI Taxonomy" id="1232801"/>
    <lineage>
        <taxon>Eukaryota</taxon>
        <taxon>Metazoa</taxon>
        <taxon>Ecdysozoa</taxon>
        <taxon>Arthropoda</taxon>
        <taxon>Crustacea</taxon>
        <taxon>Multicrustacea</taxon>
        <taxon>Cirripedia</taxon>
        <taxon>Thoracica</taxon>
        <taxon>Thoracicalcarea</taxon>
        <taxon>Balanomorpha</taxon>
        <taxon>Balanoidea</taxon>
        <taxon>Balanidae</taxon>
        <taxon>Amphibalaninae</taxon>
        <taxon>Amphibalanus</taxon>
    </lineage>
</organism>
<dbReference type="GO" id="GO:0005643">
    <property type="term" value="C:nuclear pore"/>
    <property type="evidence" value="ECO:0007669"/>
    <property type="project" value="TreeGrafter"/>
</dbReference>
<dbReference type="AlphaFoldDB" id="A0A6A4VZA3"/>
<dbReference type="GO" id="GO:0008146">
    <property type="term" value="F:sulfotransferase activity"/>
    <property type="evidence" value="ECO:0007669"/>
    <property type="project" value="InterPro"/>
</dbReference>
<evidence type="ECO:0000259" key="4">
    <source>
        <dbReference type="Pfam" id="PF25481"/>
    </source>
</evidence>
<comment type="caution">
    <text evidence="5">The sequence shown here is derived from an EMBL/GenBank/DDBJ whole genome shotgun (WGS) entry which is preliminary data.</text>
</comment>
<dbReference type="InterPro" id="IPR027417">
    <property type="entry name" value="P-loop_NTPase"/>
</dbReference>
<evidence type="ECO:0000256" key="1">
    <source>
        <dbReference type="SAM" id="Coils"/>
    </source>
</evidence>
<name>A0A6A4VZA3_AMPAM</name>
<dbReference type="InterPro" id="IPR000863">
    <property type="entry name" value="Sulfotransferase_dom"/>
</dbReference>
<feature type="compositionally biased region" description="Basic and acidic residues" evidence="2">
    <location>
        <begin position="1"/>
        <end position="21"/>
    </location>
</feature>
<evidence type="ECO:0000256" key="2">
    <source>
        <dbReference type="SAM" id="MobiDB-lite"/>
    </source>
</evidence>
<evidence type="ECO:0000313" key="6">
    <source>
        <dbReference type="Proteomes" id="UP000440578"/>
    </source>
</evidence>
<dbReference type="PANTHER" id="PTHR18898:SF2">
    <property type="entry name" value="NUCLEOPROTEIN TPR"/>
    <property type="match status" value="1"/>
</dbReference>
<feature type="coiled-coil region" evidence="1">
    <location>
        <begin position="180"/>
        <end position="253"/>
    </location>
</feature>
<dbReference type="GO" id="GO:0017056">
    <property type="term" value="F:structural constituent of nuclear pore"/>
    <property type="evidence" value="ECO:0007669"/>
    <property type="project" value="TreeGrafter"/>
</dbReference>
<dbReference type="InterPro" id="IPR057577">
    <property type="entry name" value="Nucleoprot-TPR/MLP1_dom"/>
</dbReference>
<evidence type="ECO:0000313" key="5">
    <source>
        <dbReference type="EMBL" id="KAF0296700.1"/>
    </source>
</evidence>
<reference evidence="5 6" key="1">
    <citation type="submission" date="2019-07" db="EMBL/GenBank/DDBJ databases">
        <title>Draft genome assembly of a fouling barnacle, Amphibalanus amphitrite (Darwin, 1854): The first reference genome for Thecostraca.</title>
        <authorList>
            <person name="Kim W."/>
        </authorList>
    </citation>
    <scope>NUCLEOTIDE SEQUENCE [LARGE SCALE GENOMIC DNA]</scope>
    <source>
        <strain evidence="5">SNU_AA5</strain>
        <tissue evidence="5">Soma without cirri and trophi</tissue>
    </source>
</reference>
<dbReference type="EMBL" id="VIIS01001544">
    <property type="protein sequence ID" value="KAF0296700.1"/>
    <property type="molecule type" value="Genomic_DNA"/>
</dbReference>
<sequence>MEEEKRMMEEKELEEKRMMEEKELEEEVERAQQRARLLRAAENELEWERRNDFDDEIPVEVEPNHYDVTRGVRHTSDVLALLDAGAQTSLCREDVLEELGVAGERHPLCIQNVLSDKASLVQQLERCAAEVARLTAELADRGAELAAANAAKCRALAQVGEIAAKEISFQYRERKMASEKEVLEKQMSLLLESLKSQAEELSTLRRQHSSRILQLQADLANQMDQLGTEQAEKERLTQQAADLEQRLTELVEKPRLQREVEIEQEENYRQQLRSQERLAQPFKEGVEKAEARSNEMLRSVDELRSLLSSASEQQSQLEVHLDETHTQHGQYLVERDKVILQLRDRLETYEEQLQAITRKSSLSDEAVEVTSPAAAAVSRLLWQGMTLTQIFTGFTQAKEQLTATEAESKQFKLCLDQILKDIDKWTLAIQTQQEDYEAAVQMIDSPTGSNDEALRELETAHAKPDDARRRLRTVQHKRDRMVAQTEDLAMQDYVPLKEVEKARGGPTPAPQLSSSASLKEFESWRQKFHGYSLLTGVNRLAQPEQKAALLALLDDDWTRVVRYGLPIPEDADMNTIITAMQTHLRRQRNRTDENLPCLGACQVALQLGSIKRTIAVSVVKKLHSSLLSWHDAVRLGILHKEFPQQIRSAISDEEETSRPAPAVCSLKTMPGKSKIPRRVVKRGSAPALEDAGKAQKVHPLKPTWDESKGVPSAEERRKHFSAMKEAFPRVFDVTSKLRKMSGGSMAIELTEDATPVAVSTARSIPFCWRDDIRRQLDELLESDVIEPVEHPAEWCHPIVIYVARNPKDMCVSYFHHTAVFKERSLTLTLGDFADLFMDGEVSQLPYFPHVLEAWKQRHNPNLLFLFFEDMKRDLRGTIQKVADFLGKSLTKEQLDGLEYNLHFDSMKKNPWVNKSMAYAYSPLTAEELEAMAAKEPPPQFMRKGQTGDWRNHMSQQTSDKMDAWIQRELAGSDLKFITG</sequence>
<accession>A0A6A4VZA3</accession>
<feature type="domain" description="Nucleoprotein TPR/MPL1" evidence="4">
    <location>
        <begin position="164"/>
        <end position="242"/>
    </location>
</feature>
<keyword evidence="1" id="KW-0175">Coiled coil</keyword>
<dbReference type="SUPFAM" id="SSF52540">
    <property type="entry name" value="P-loop containing nucleoside triphosphate hydrolases"/>
    <property type="match status" value="1"/>
</dbReference>